<protein>
    <recommendedName>
        <fullName evidence="1">FAN-like N-terminal PH domain-containing protein</fullName>
    </recommendedName>
</protein>
<name>F2UJ84_SALR5</name>
<dbReference type="KEGG" id="sre:PTSG_08276"/>
<dbReference type="InterPro" id="IPR057496">
    <property type="entry name" value="FAN-like_PH"/>
</dbReference>
<gene>
    <name evidence="2" type="ORF">PTSG_08276</name>
</gene>
<proteinExistence type="predicted"/>
<dbReference type="AlphaFoldDB" id="F2UJ84"/>
<evidence type="ECO:0000313" key="2">
    <source>
        <dbReference type="EMBL" id="EGD77183.1"/>
    </source>
</evidence>
<dbReference type="EMBL" id="GL832977">
    <property type="protein sequence ID" value="EGD77183.1"/>
    <property type="molecule type" value="Genomic_DNA"/>
</dbReference>
<dbReference type="Pfam" id="PF25400">
    <property type="entry name" value="PH_FAN"/>
    <property type="match status" value="1"/>
</dbReference>
<dbReference type="STRING" id="946362.F2UJ84"/>
<feature type="domain" description="FAN-like N-terminal PH" evidence="1">
    <location>
        <begin position="10"/>
        <end position="157"/>
    </location>
</feature>
<accession>F2UJ84</accession>
<evidence type="ECO:0000313" key="3">
    <source>
        <dbReference type="Proteomes" id="UP000007799"/>
    </source>
</evidence>
<dbReference type="OrthoDB" id="26681at2759"/>
<sequence>MAFLDRVPDHRNLRTQRFSLLLLPHDDVYFEDYSANMYRPGHEQEPIEGRIKVCASCLVFDPKDYNHPIYSFPHKDIQDYTSWVDSRHNISGFKLTTKHYTKMKEANLVRPWQNERPSTPQTFAFSPTFAGCHELLPRLQQLYFAWKDKTYTETQTMLADITKRHQAGITFNMGWIEDLSEQVNLLRWRKRRDNLQ</sequence>
<organism evidence="3">
    <name type="scientific">Salpingoeca rosetta (strain ATCC 50818 / BSB-021)</name>
    <dbReference type="NCBI Taxonomy" id="946362"/>
    <lineage>
        <taxon>Eukaryota</taxon>
        <taxon>Choanoflagellata</taxon>
        <taxon>Craspedida</taxon>
        <taxon>Salpingoecidae</taxon>
        <taxon>Salpingoeca</taxon>
    </lineage>
</organism>
<keyword evidence="3" id="KW-1185">Reference proteome</keyword>
<dbReference type="Proteomes" id="UP000007799">
    <property type="component" value="Unassembled WGS sequence"/>
</dbReference>
<reference evidence="2" key="1">
    <citation type="submission" date="2009-08" db="EMBL/GenBank/DDBJ databases">
        <title>Annotation of Salpingoeca rosetta.</title>
        <authorList>
            <consortium name="The Broad Institute Genome Sequencing Platform"/>
            <person name="Russ C."/>
            <person name="Cuomo C."/>
            <person name="Burger G."/>
            <person name="Gray M.W."/>
            <person name="Holland P.W.H."/>
            <person name="King N."/>
            <person name="Lang F.B.F."/>
            <person name="Roger A.J."/>
            <person name="Ruiz-Trillo I."/>
            <person name="Young S.K."/>
            <person name="Zeng Q."/>
            <person name="Gargeya S."/>
            <person name="Alvarado L."/>
            <person name="Berlin A."/>
            <person name="Chapman S.B."/>
            <person name="Chen Z."/>
            <person name="Freedman E."/>
            <person name="Gellesch M."/>
            <person name="Goldberg J."/>
            <person name="Griggs A."/>
            <person name="Gujja S."/>
            <person name="Heilman E."/>
            <person name="Heiman D."/>
            <person name="Howarth C."/>
            <person name="Mehta T."/>
            <person name="Neiman D."/>
            <person name="Pearson M."/>
            <person name="Roberts A."/>
            <person name="Saif S."/>
            <person name="Shea T."/>
            <person name="Shenoy N."/>
            <person name="Sisk P."/>
            <person name="Stolte C."/>
            <person name="Sykes S."/>
            <person name="White J."/>
            <person name="Yandava C."/>
            <person name="Haas B."/>
            <person name="Nusbaum C."/>
            <person name="Birren B."/>
        </authorList>
    </citation>
    <scope>NUCLEOTIDE SEQUENCE [LARGE SCALE GENOMIC DNA]</scope>
    <source>
        <strain evidence="2">ATCC 50818</strain>
    </source>
</reference>
<dbReference type="GeneID" id="16071089"/>
<dbReference type="InParanoid" id="F2UJ84"/>
<dbReference type="RefSeq" id="XP_004990527.1">
    <property type="nucleotide sequence ID" value="XM_004990470.1"/>
</dbReference>
<evidence type="ECO:0000259" key="1">
    <source>
        <dbReference type="Pfam" id="PF25400"/>
    </source>
</evidence>